<feature type="domain" description="Response regulatory" evidence="7">
    <location>
        <begin position="4"/>
        <end position="119"/>
    </location>
</feature>
<evidence type="ECO:0000259" key="7">
    <source>
        <dbReference type="PROSITE" id="PS50110"/>
    </source>
</evidence>
<dbReference type="Pfam" id="PF00196">
    <property type="entry name" value="GerE"/>
    <property type="match status" value="1"/>
</dbReference>
<dbReference type="PROSITE" id="PS00622">
    <property type="entry name" value="HTH_LUXR_1"/>
    <property type="match status" value="1"/>
</dbReference>
<dbReference type="OrthoDB" id="9808843at2"/>
<keyword evidence="1 5" id="KW-0597">Phosphoprotein</keyword>
<keyword evidence="2" id="KW-0805">Transcription regulation</keyword>
<dbReference type="AlphaFoldDB" id="A0A4Q7KET0"/>
<dbReference type="PROSITE" id="PS50110">
    <property type="entry name" value="RESPONSE_REGULATORY"/>
    <property type="match status" value="1"/>
</dbReference>
<gene>
    <name evidence="8" type="ORF">EV193_11294</name>
</gene>
<dbReference type="InterPro" id="IPR039420">
    <property type="entry name" value="WalR-like"/>
</dbReference>
<dbReference type="Gene3D" id="3.40.50.2300">
    <property type="match status" value="1"/>
</dbReference>
<evidence type="ECO:0000313" key="8">
    <source>
        <dbReference type="EMBL" id="RZS32460.1"/>
    </source>
</evidence>
<dbReference type="InterPro" id="IPR001789">
    <property type="entry name" value="Sig_transdc_resp-reg_receiver"/>
</dbReference>
<evidence type="ECO:0000256" key="4">
    <source>
        <dbReference type="ARBA" id="ARBA00023163"/>
    </source>
</evidence>
<dbReference type="GO" id="GO:0003677">
    <property type="term" value="F:DNA binding"/>
    <property type="evidence" value="ECO:0007669"/>
    <property type="project" value="UniProtKB-KW"/>
</dbReference>
<dbReference type="SMART" id="SM00421">
    <property type="entry name" value="HTH_LUXR"/>
    <property type="match status" value="1"/>
</dbReference>
<keyword evidence="3" id="KW-0238">DNA-binding</keyword>
<dbReference type="InterPro" id="IPR016032">
    <property type="entry name" value="Sig_transdc_resp-reg_C-effctor"/>
</dbReference>
<dbReference type="Pfam" id="PF00072">
    <property type="entry name" value="Response_reg"/>
    <property type="match status" value="1"/>
</dbReference>
<evidence type="ECO:0000313" key="9">
    <source>
        <dbReference type="Proteomes" id="UP000294257"/>
    </source>
</evidence>
<dbReference type="PRINTS" id="PR00038">
    <property type="entry name" value="HTHLUXR"/>
</dbReference>
<name>A0A4Q7KET0_9PSEU</name>
<dbReference type="CDD" id="cd06170">
    <property type="entry name" value="LuxR_C_like"/>
    <property type="match status" value="1"/>
</dbReference>
<dbReference type="PANTHER" id="PTHR43214">
    <property type="entry name" value="TWO-COMPONENT RESPONSE REGULATOR"/>
    <property type="match status" value="1"/>
</dbReference>
<dbReference type="InterPro" id="IPR011006">
    <property type="entry name" value="CheY-like_superfamily"/>
</dbReference>
<evidence type="ECO:0000259" key="6">
    <source>
        <dbReference type="PROSITE" id="PS50043"/>
    </source>
</evidence>
<proteinExistence type="predicted"/>
<keyword evidence="9" id="KW-1185">Reference proteome</keyword>
<sequence length="214" mass="22281">MTIKVLIADDHDAIRAGLALILDGADGIEVVAEASDGAAAVRRAEALRPDVVLMDVRMPGMDGIEATERLRGVCDVLVLVLTTFDVDEYVYGALRAGAAGFLLKSVDAVRLVASVRSVAAGDGVIEPSVTRRLLTAFADAAPAVGAAPPGLAELTERERDVLACLGDGLSNAEIAARLVIAETTVKTHVSRVLTKLDLRSRLQAAMVARDAGLS</sequence>
<evidence type="ECO:0000256" key="1">
    <source>
        <dbReference type="ARBA" id="ARBA00022553"/>
    </source>
</evidence>
<keyword evidence="4" id="KW-0804">Transcription</keyword>
<evidence type="ECO:0000256" key="3">
    <source>
        <dbReference type="ARBA" id="ARBA00023125"/>
    </source>
</evidence>
<dbReference type="CDD" id="cd17535">
    <property type="entry name" value="REC_NarL-like"/>
    <property type="match status" value="1"/>
</dbReference>
<dbReference type="InterPro" id="IPR000792">
    <property type="entry name" value="Tscrpt_reg_LuxR_C"/>
</dbReference>
<dbReference type="SUPFAM" id="SSF52172">
    <property type="entry name" value="CheY-like"/>
    <property type="match status" value="1"/>
</dbReference>
<feature type="domain" description="HTH luxR-type" evidence="6">
    <location>
        <begin position="147"/>
        <end position="212"/>
    </location>
</feature>
<accession>A0A4Q7KET0</accession>
<dbReference type="EMBL" id="SGWQ01000012">
    <property type="protein sequence ID" value="RZS32460.1"/>
    <property type="molecule type" value="Genomic_DNA"/>
</dbReference>
<dbReference type="InterPro" id="IPR058245">
    <property type="entry name" value="NreC/VraR/RcsB-like_REC"/>
</dbReference>
<dbReference type="GO" id="GO:0006355">
    <property type="term" value="P:regulation of DNA-templated transcription"/>
    <property type="evidence" value="ECO:0007669"/>
    <property type="project" value="InterPro"/>
</dbReference>
<protein>
    <submittedName>
        <fullName evidence="8">LuxR family two component transcriptional regulator</fullName>
    </submittedName>
</protein>
<reference evidence="8 9" key="1">
    <citation type="submission" date="2019-02" db="EMBL/GenBank/DDBJ databases">
        <title>Genomic Encyclopedia of Type Strains, Phase IV (KMG-IV): sequencing the most valuable type-strain genomes for metagenomic binning, comparative biology and taxonomic classification.</title>
        <authorList>
            <person name="Goeker M."/>
        </authorList>
    </citation>
    <scope>NUCLEOTIDE SEQUENCE [LARGE SCALE GENOMIC DNA]</scope>
    <source>
        <strain evidence="8 9">DSM 101727</strain>
    </source>
</reference>
<evidence type="ECO:0000256" key="5">
    <source>
        <dbReference type="PROSITE-ProRule" id="PRU00169"/>
    </source>
</evidence>
<dbReference type="RefSeq" id="WP_130347904.1">
    <property type="nucleotide sequence ID" value="NZ_SGWQ01000012.1"/>
</dbReference>
<comment type="caution">
    <text evidence="8">The sequence shown here is derived from an EMBL/GenBank/DDBJ whole genome shotgun (WGS) entry which is preliminary data.</text>
</comment>
<dbReference type="Proteomes" id="UP000294257">
    <property type="component" value="Unassembled WGS sequence"/>
</dbReference>
<dbReference type="SMART" id="SM00448">
    <property type="entry name" value="REC"/>
    <property type="match status" value="1"/>
</dbReference>
<dbReference type="PROSITE" id="PS50043">
    <property type="entry name" value="HTH_LUXR_2"/>
    <property type="match status" value="1"/>
</dbReference>
<dbReference type="GO" id="GO:0000160">
    <property type="term" value="P:phosphorelay signal transduction system"/>
    <property type="evidence" value="ECO:0007669"/>
    <property type="project" value="InterPro"/>
</dbReference>
<dbReference type="SUPFAM" id="SSF46894">
    <property type="entry name" value="C-terminal effector domain of the bipartite response regulators"/>
    <property type="match status" value="1"/>
</dbReference>
<evidence type="ECO:0000256" key="2">
    <source>
        <dbReference type="ARBA" id="ARBA00023015"/>
    </source>
</evidence>
<feature type="modified residue" description="4-aspartylphosphate" evidence="5">
    <location>
        <position position="55"/>
    </location>
</feature>
<organism evidence="8 9">
    <name type="scientific">Herbihabitans rhizosphaerae</name>
    <dbReference type="NCBI Taxonomy" id="1872711"/>
    <lineage>
        <taxon>Bacteria</taxon>
        <taxon>Bacillati</taxon>
        <taxon>Actinomycetota</taxon>
        <taxon>Actinomycetes</taxon>
        <taxon>Pseudonocardiales</taxon>
        <taxon>Pseudonocardiaceae</taxon>
        <taxon>Herbihabitans</taxon>
    </lineage>
</organism>
<dbReference type="PANTHER" id="PTHR43214:SF24">
    <property type="entry name" value="TRANSCRIPTIONAL REGULATORY PROTEIN NARL-RELATED"/>
    <property type="match status" value="1"/>
</dbReference>